<sequence length="198" mass="22089">MMAKLLTIQSSIFQVEGQSSLLAAKYVQNWKTENPRGEVISRDLVAEPIPHLTLAHYQAFNTPQEQRSLEQQAMVHYSDILIKEISAAETVVMGVPMYNFTIPSTLHTYFDHIARAGVTFRYTDNGPQGMLVNKKVIVFAARGGFYGDDHAQSAFLRQFLGFVGMTDVEFIYIEGLAVAGEAKEKNLAAANRRITELS</sequence>
<name>A0ABY9E586_9GAMM</name>
<dbReference type="InterPro" id="IPR029039">
    <property type="entry name" value="Flavoprotein-like_sf"/>
</dbReference>
<reference evidence="8 9" key="1">
    <citation type="submission" date="2022-05" db="EMBL/GenBank/DDBJ databases">
        <title>Microbulbifer sp. nov., isolated from sponge.</title>
        <authorList>
            <person name="Gao L."/>
        </authorList>
    </citation>
    <scope>NUCLEOTIDE SEQUENCE [LARGE SCALE GENOMIC DNA]</scope>
    <source>
        <strain evidence="8 9">MI-G</strain>
    </source>
</reference>
<evidence type="ECO:0000313" key="9">
    <source>
        <dbReference type="Proteomes" id="UP001321520"/>
    </source>
</evidence>
<evidence type="ECO:0000256" key="3">
    <source>
        <dbReference type="ARBA" id="ARBA00023002"/>
    </source>
</evidence>
<dbReference type="RefSeq" id="WP_301413816.1">
    <property type="nucleotide sequence ID" value="NZ_CP098023.1"/>
</dbReference>
<evidence type="ECO:0000256" key="2">
    <source>
        <dbReference type="ARBA" id="ARBA00022643"/>
    </source>
</evidence>
<dbReference type="Gene3D" id="3.40.50.360">
    <property type="match status" value="1"/>
</dbReference>
<dbReference type="Pfam" id="PF02525">
    <property type="entry name" value="Flavodoxin_2"/>
    <property type="match status" value="1"/>
</dbReference>
<dbReference type="Proteomes" id="UP001321520">
    <property type="component" value="Chromosome"/>
</dbReference>
<dbReference type="PANTHER" id="PTHR43741:SF2">
    <property type="entry name" value="FMN-DEPENDENT NADH:QUINONE OXIDOREDUCTASE"/>
    <property type="match status" value="1"/>
</dbReference>
<keyword evidence="3 6" id="KW-0560">Oxidoreductase</keyword>
<evidence type="ECO:0000256" key="6">
    <source>
        <dbReference type="HAMAP-Rule" id="MF_01216"/>
    </source>
</evidence>
<keyword evidence="4 6" id="KW-0520">NAD</keyword>
<dbReference type="EC" id="1.6.5.-" evidence="6"/>
<dbReference type="InterPro" id="IPR003680">
    <property type="entry name" value="Flavodoxin_fold"/>
</dbReference>
<feature type="binding site" evidence="6">
    <location>
        <position position="11"/>
    </location>
    <ligand>
        <name>FMN</name>
        <dbReference type="ChEBI" id="CHEBI:58210"/>
    </ligand>
</feature>
<comment type="caution">
    <text evidence="6">Lacks conserved residue(s) required for the propagation of feature annotation.</text>
</comment>
<comment type="cofactor">
    <cofactor evidence="6">
        <name>FMN</name>
        <dbReference type="ChEBI" id="CHEBI:58210"/>
    </cofactor>
    <text evidence="6">Binds 1 FMN per subunit.</text>
</comment>
<dbReference type="InterPro" id="IPR023048">
    <property type="entry name" value="NADH:quinone_OxRdtase_FMN_depd"/>
</dbReference>
<dbReference type="EMBL" id="CP098023">
    <property type="protein sequence ID" value="WKD48174.1"/>
    <property type="molecule type" value="Genomic_DNA"/>
</dbReference>
<evidence type="ECO:0000313" key="8">
    <source>
        <dbReference type="EMBL" id="WKD48174.1"/>
    </source>
</evidence>
<dbReference type="HAMAP" id="MF_01216">
    <property type="entry name" value="Azoreductase_type1"/>
    <property type="match status" value="1"/>
</dbReference>
<dbReference type="InterPro" id="IPR050104">
    <property type="entry name" value="FMN-dep_NADH:Q_OxRdtase_AzoR1"/>
</dbReference>
<comment type="function">
    <text evidence="6">Quinone reductase that provides resistance to thiol-specific stress caused by electrophilic quinones.</text>
</comment>
<protein>
    <recommendedName>
        <fullName evidence="6">FMN dependent NADH:quinone oxidoreductase</fullName>
        <ecNumber evidence="6">1.6.5.-</ecNumber>
    </recommendedName>
    <alternativeName>
        <fullName evidence="6">Azo-dye reductase</fullName>
    </alternativeName>
    <alternativeName>
        <fullName evidence="6">FMN-dependent NADH-azo compound oxidoreductase</fullName>
    </alternativeName>
    <alternativeName>
        <fullName evidence="6">FMN-dependent NADH-azoreductase</fullName>
        <ecNumber evidence="6">1.7.1.17</ecNumber>
    </alternativeName>
</protein>
<evidence type="ECO:0000256" key="4">
    <source>
        <dbReference type="ARBA" id="ARBA00023027"/>
    </source>
</evidence>
<comment type="similarity">
    <text evidence="6">Belongs to the azoreductase type 1 family.</text>
</comment>
<evidence type="ECO:0000256" key="5">
    <source>
        <dbReference type="ARBA" id="ARBA00048542"/>
    </source>
</evidence>
<dbReference type="SUPFAM" id="SSF52218">
    <property type="entry name" value="Flavoproteins"/>
    <property type="match status" value="1"/>
</dbReference>
<feature type="domain" description="Flavodoxin-like fold" evidence="7">
    <location>
        <begin position="4"/>
        <end position="196"/>
    </location>
</feature>
<keyword evidence="1 6" id="KW-0285">Flavoprotein</keyword>
<accession>A0ABY9E586</accession>
<comment type="subunit">
    <text evidence="6">Homodimer.</text>
</comment>
<proteinExistence type="inferred from homology"/>
<feature type="binding site" evidence="6">
    <location>
        <begin position="97"/>
        <end position="100"/>
    </location>
    <ligand>
        <name>FMN</name>
        <dbReference type="ChEBI" id="CHEBI:58210"/>
    </ligand>
</feature>
<evidence type="ECO:0000259" key="7">
    <source>
        <dbReference type="Pfam" id="PF02525"/>
    </source>
</evidence>
<gene>
    <name evidence="6" type="primary">azoR</name>
    <name evidence="8" type="ORF">M8T91_09450</name>
</gene>
<comment type="catalytic activity">
    <reaction evidence="5">
        <text>N,N-dimethyl-1,4-phenylenediamine + anthranilate + 2 NAD(+) = 2-(4-dimethylaminophenyl)diazenylbenzoate + 2 NADH + 2 H(+)</text>
        <dbReference type="Rhea" id="RHEA:55872"/>
        <dbReference type="ChEBI" id="CHEBI:15378"/>
        <dbReference type="ChEBI" id="CHEBI:15783"/>
        <dbReference type="ChEBI" id="CHEBI:16567"/>
        <dbReference type="ChEBI" id="CHEBI:57540"/>
        <dbReference type="ChEBI" id="CHEBI:57945"/>
        <dbReference type="ChEBI" id="CHEBI:71579"/>
        <dbReference type="EC" id="1.7.1.17"/>
    </reaction>
    <physiologicalReaction direction="right-to-left" evidence="5">
        <dbReference type="Rhea" id="RHEA:55874"/>
    </physiologicalReaction>
</comment>
<evidence type="ECO:0000256" key="1">
    <source>
        <dbReference type="ARBA" id="ARBA00022630"/>
    </source>
</evidence>
<keyword evidence="2 6" id="KW-0288">FMN</keyword>
<organism evidence="8 9">
    <name type="scientific">Microbulbifer spongiae</name>
    <dbReference type="NCBI Taxonomy" id="2944933"/>
    <lineage>
        <taxon>Bacteria</taxon>
        <taxon>Pseudomonadati</taxon>
        <taxon>Pseudomonadota</taxon>
        <taxon>Gammaproteobacteria</taxon>
        <taxon>Cellvibrionales</taxon>
        <taxon>Microbulbiferaceae</taxon>
        <taxon>Microbulbifer</taxon>
    </lineage>
</organism>
<keyword evidence="9" id="KW-1185">Reference proteome</keyword>
<dbReference type="PANTHER" id="PTHR43741">
    <property type="entry name" value="FMN-DEPENDENT NADH-AZOREDUCTASE 1"/>
    <property type="match status" value="1"/>
</dbReference>
<comment type="function">
    <text evidence="6">Also exhibits azoreductase activity. Catalyzes the reductive cleavage of the azo bond in aromatic azo compounds to the corresponding amines.</text>
</comment>
<dbReference type="EC" id="1.7.1.17" evidence="6"/>
<comment type="catalytic activity">
    <reaction evidence="6">
        <text>2 a quinone + NADH + H(+) = 2 a 1,4-benzosemiquinone + NAD(+)</text>
        <dbReference type="Rhea" id="RHEA:65952"/>
        <dbReference type="ChEBI" id="CHEBI:15378"/>
        <dbReference type="ChEBI" id="CHEBI:57540"/>
        <dbReference type="ChEBI" id="CHEBI:57945"/>
        <dbReference type="ChEBI" id="CHEBI:132124"/>
        <dbReference type="ChEBI" id="CHEBI:134225"/>
    </reaction>
</comment>